<geneLocation type="plasmid" evidence="1">
    <name>p1</name>
</geneLocation>
<sequence length="98" mass="10299">MNTLPLTSPALVVQADPAAQTVAINGTPVFRTGTVKTGVVGGCWPDLAYPNGWVPAPLVPALIGCARPDLRTAEGQRWQKLLDATPLNTPDTVKLAVR</sequence>
<protein>
    <submittedName>
        <fullName evidence="1">Uncharacterized protein</fullName>
    </submittedName>
</protein>
<dbReference type="RefSeq" id="WP_339098115.1">
    <property type="nucleotide sequence ID" value="NZ_CP149784.1"/>
</dbReference>
<keyword evidence="1" id="KW-0614">Plasmid</keyword>
<name>A0AAU6Q8M7_9DEIO</name>
<gene>
    <name evidence="1" type="ORF">WDJ50_18105</name>
</gene>
<proteinExistence type="predicted"/>
<reference evidence="1" key="1">
    <citation type="submission" date="2024-03" db="EMBL/GenBank/DDBJ databases">
        <title>Deinococcus weizhi sp. nov., isolated from human skin.</title>
        <authorList>
            <person name="Wei Z."/>
            <person name="Tian F."/>
            <person name="Yang C."/>
            <person name="Xin L.T."/>
            <person name="Wen Z.J."/>
            <person name="Lan K.C."/>
            <person name="Yu L."/>
            <person name="Zhe W."/>
            <person name="Dan F.D."/>
            <person name="Jun W."/>
            <person name="Rui Z."/>
            <person name="Yong X.J."/>
            <person name="Ting Y."/>
            <person name="Wei X."/>
            <person name="Xu Z.G."/>
            <person name="Xin Z."/>
            <person name="Dong F.G."/>
            <person name="Ni X.M."/>
            <person name="Zheng M.G."/>
            <person name="Chun Y."/>
            <person name="Qian W.X."/>
        </authorList>
    </citation>
    <scope>NUCLEOTIDE SEQUENCE</scope>
    <source>
        <strain evidence="1">VB142</strain>
        <plasmid evidence="1">p1</plasmid>
    </source>
</reference>
<dbReference type="AlphaFoldDB" id="A0AAU6Q8M7"/>
<evidence type="ECO:0000313" key="1">
    <source>
        <dbReference type="EMBL" id="WYF46638.1"/>
    </source>
</evidence>
<dbReference type="EMBL" id="CP149784">
    <property type="protein sequence ID" value="WYF46638.1"/>
    <property type="molecule type" value="Genomic_DNA"/>
</dbReference>
<accession>A0AAU6Q8M7</accession>
<organism evidence="1">
    <name type="scientific">Deinococcus sp. VB142</name>
    <dbReference type="NCBI Taxonomy" id="3112952"/>
    <lineage>
        <taxon>Bacteria</taxon>
        <taxon>Thermotogati</taxon>
        <taxon>Deinococcota</taxon>
        <taxon>Deinococci</taxon>
        <taxon>Deinococcales</taxon>
        <taxon>Deinococcaceae</taxon>
        <taxon>Deinococcus</taxon>
    </lineage>
</organism>